<keyword evidence="2" id="KW-1133">Transmembrane helix</keyword>
<reference evidence="4" key="2">
    <citation type="submission" date="2016-04" db="EMBL/GenBank/DDBJ databases">
        <title>Complete Genome and Plasmid Sequences for Rhodococcus fascians D188 and Draft Sequences for Rhodococcus spp. Isolates PBTS 1 and PBTS 2.</title>
        <authorList>
            <person name="Stamer R."/>
            <person name="Vereecke D."/>
            <person name="Zhang Y."/>
            <person name="Schilkey F."/>
            <person name="Devitt N."/>
            <person name="Randall J."/>
        </authorList>
    </citation>
    <scope>NUCLEOTIDE SEQUENCE [LARGE SCALE GENOMIC DNA]</scope>
    <source>
        <strain evidence="4">PBTS2</strain>
    </source>
</reference>
<accession>A0A143QN02</accession>
<dbReference type="RefSeq" id="WP_027496370.1">
    <property type="nucleotide sequence ID" value="NZ_CAKKLU010000026.1"/>
</dbReference>
<keyword evidence="2" id="KW-0812">Transmembrane</keyword>
<evidence type="ECO:0000256" key="2">
    <source>
        <dbReference type="SAM" id="Phobius"/>
    </source>
</evidence>
<evidence type="ECO:0000313" key="3">
    <source>
        <dbReference type="EMBL" id="AMY24523.1"/>
    </source>
</evidence>
<dbReference type="PATRIC" id="fig|1653479.3.peg.3275"/>
<evidence type="ECO:0000256" key="1">
    <source>
        <dbReference type="SAM" id="MobiDB-lite"/>
    </source>
</evidence>
<organism evidence="3 4">
    <name type="scientific">Rhodococcoides fascians</name>
    <name type="common">Rhodococcus fascians</name>
    <dbReference type="NCBI Taxonomy" id="1828"/>
    <lineage>
        <taxon>Bacteria</taxon>
        <taxon>Bacillati</taxon>
        <taxon>Actinomycetota</taxon>
        <taxon>Actinomycetes</taxon>
        <taxon>Mycobacteriales</taxon>
        <taxon>Nocardiaceae</taxon>
        <taxon>Rhodococcoides</taxon>
    </lineage>
</organism>
<proteinExistence type="predicted"/>
<reference evidence="3 4" key="1">
    <citation type="journal article" date="2016" name="Genome Announc.">
        <title>Complete Genome and Plasmid Sequences for Rhodococcus fascians D188 and Draft Sequences for Rhodococcus Isolates PBTS 1 and PBTS 2.</title>
        <authorList>
            <person name="Stamler R.A."/>
            <person name="Vereecke D."/>
            <person name="Zhang Y."/>
            <person name="Schilkey F."/>
            <person name="Devitt N."/>
            <person name="Randall J.J."/>
        </authorList>
    </citation>
    <scope>NUCLEOTIDE SEQUENCE [LARGE SCALE GENOMIC DNA]</scope>
    <source>
        <strain evidence="3 4">PBTS2</strain>
    </source>
</reference>
<dbReference type="GeneID" id="93553396"/>
<dbReference type="KEGG" id="rhs:A3Q41_03232"/>
<dbReference type="AlphaFoldDB" id="A0A143QN02"/>
<feature type="region of interest" description="Disordered" evidence="1">
    <location>
        <begin position="1"/>
        <end position="29"/>
    </location>
</feature>
<evidence type="ECO:0008006" key="5">
    <source>
        <dbReference type="Google" id="ProtNLM"/>
    </source>
</evidence>
<feature type="compositionally biased region" description="Low complexity" evidence="1">
    <location>
        <begin position="14"/>
        <end position="25"/>
    </location>
</feature>
<feature type="transmembrane region" description="Helical" evidence="2">
    <location>
        <begin position="62"/>
        <end position="80"/>
    </location>
</feature>
<feature type="transmembrane region" description="Helical" evidence="2">
    <location>
        <begin position="31"/>
        <end position="50"/>
    </location>
</feature>
<keyword evidence="4" id="KW-1185">Reference proteome</keyword>
<accession>A0A260UJK7</accession>
<dbReference type="EMBL" id="CP015220">
    <property type="protein sequence ID" value="AMY24523.1"/>
    <property type="molecule type" value="Genomic_DNA"/>
</dbReference>
<dbReference type="Proteomes" id="UP000076038">
    <property type="component" value="Chromosome"/>
</dbReference>
<protein>
    <recommendedName>
        <fullName evidence="5">DUF2631 domain-containing protein</fullName>
    </recommendedName>
</protein>
<name>A0A143QN02_RHOFA</name>
<keyword evidence="2" id="KW-0472">Membrane</keyword>
<gene>
    <name evidence="3" type="ORF">A3Q41_03232</name>
</gene>
<evidence type="ECO:0000313" key="4">
    <source>
        <dbReference type="Proteomes" id="UP000076038"/>
    </source>
</evidence>
<sequence>MSDNGIHTEYGHGDSSSDTAAQSSSRQGPSAPLFLAGLAALIVAIAALIGQDAVTALAEVQFRWVFVIAAVVVGAALLLGPSRKH</sequence>